<evidence type="ECO:0000313" key="1">
    <source>
        <dbReference type="EMBL" id="KAI9195132.1"/>
    </source>
</evidence>
<dbReference type="Proteomes" id="UP001064489">
    <property type="component" value="Chromosome 1"/>
</dbReference>
<sequence length="129" mass="14119">MTVGHNNGVLGSGSLGEELAHQILGVFVSKDPSLVKGEKSEKVSFEGLHWNRLREKARGCSKHLPTRALDVSSGGAKRQRQGKAMMVRAVCEGTSLADEKQAWPTRNKLGYEKTSLALQWTALVRCVLF</sequence>
<reference evidence="1" key="2">
    <citation type="submission" date="2023-02" db="EMBL/GenBank/DDBJ databases">
        <authorList>
            <person name="Swenson N.G."/>
            <person name="Wegrzyn J.L."/>
            <person name="Mcevoy S.L."/>
        </authorList>
    </citation>
    <scope>NUCLEOTIDE SEQUENCE</scope>
    <source>
        <strain evidence="1">91603</strain>
        <tissue evidence="1">Leaf</tissue>
    </source>
</reference>
<accession>A0AAD5P1S1</accession>
<keyword evidence="2" id="KW-1185">Reference proteome</keyword>
<evidence type="ECO:0000313" key="2">
    <source>
        <dbReference type="Proteomes" id="UP001064489"/>
    </source>
</evidence>
<protein>
    <submittedName>
        <fullName evidence="1">Uncharacterized protein</fullName>
    </submittedName>
</protein>
<proteinExistence type="predicted"/>
<reference evidence="1" key="1">
    <citation type="journal article" date="2022" name="Plant J.">
        <title>Strategies of tolerance reflected in two North American maple genomes.</title>
        <authorList>
            <person name="McEvoy S.L."/>
            <person name="Sezen U.U."/>
            <person name="Trouern-Trend A."/>
            <person name="McMahon S.M."/>
            <person name="Schaberg P.G."/>
            <person name="Yang J."/>
            <person name="Wegrzyn J.L."/>
            <person name="Swenson N.G."/>
        </authorList>
    </citation>
    <scope>NUCLEOTIDE SEQUENCE</scope>
    <source>
        <strain evidence="1">91603</strain>
    </source>
</reference>
<organism evidence="1 2">
    <name type="scientific">Acer negundo</name>
    <name type="common">Box elder</name>
    <dbReference type="NCBI Taxonomy" id="4023"/>
    <lineage>
        <taxon>Eukaryota</taxon>
        <taxon>Viridiplantae</taxon>
        <taxon>Streptophyta</taxon>
        <taxon>Embryophyta</taxon>
        <taxon>Tracheophyta</taxon>
        <taxon>Spermatophyta</taxon>
        <taxon>Magnoliopsida</taxon>
        <taxon>eudicotyledons</taxon>
        <taxon>Gunneridae</taxon>
        <taxon>Pentapetalae</taxon>
        <taxon>rosids</taxon>
        <taxon>malvids</taxon>
        <taxon>Sapindales</taxon>
        <taxon>Sapindaceae</taxon>
        <taxon>Hippocastanoideae</taxon>
        <taxon>Acereae</taxon>
        <taxon>Acer</taxon>
    </lineage>
</organism>
<dbReference type="AlphaFoldDB" id="A0AAD5P1S1"/>
<dbReference type="EMBL" id="JAJSOW010000003">
    <property type="protein sequence ID" value="KAI9195132.1"/>
    <property type="molecule type" value="Genomic_DNA"/>
</dbReference>
<gene>
    <name evidence="1" type="ORF">LWI28_012047</name>
</gene>
<comment type="caution">
    <text evidence="1">The sequence shown here is derived from an EMBL/GenBank/DDBJ whole genome shotgun (WGS) entry which is preliminary data.</text>
</comment>
<name>A0AAD5P1S1_ACENE</name>